<dbReference type="EMBL" id="PKUR01000001">
    <property type="protein sequence ID" value="PLW88094.1"/>
    <property type="molecule type" value="Genomic_DNA"/>
</dbReference>
<dbReference type="KEGG" id="hja:BST95_18175"/>
<gene>
    <name evidence="1" type="ORF">C0029_00050</name>
</gene>
<evidence type="ECO:0000313" key="1">
    <source>
        <dbReference type="EMBL" id="PLW88094.1"/>
    </source>
</evidence>
<dbReference type="Proteomes" id="UP000235162">
    <property type="component" value="Unassembled WGS sequence"/>
</dbReference>
<reference evidence="1 2" key="1">
    <citation type="submission" date="2018-01" db="EMBL/GenBank/DDBJ databases">
        <title>The draft genome sequence of Halioglobus japonicus S1-36.</title>
        <authorList>
            <person name="Du Z.-J."/>
            <person name="Shi M.-J."/>
        </authorList>
    </citation>
    <scope>NUCLEOTIDE SEQUENCE [LARGE SCALE GENOMIC DNA]</scope>
    <source>
        <strain evidence="1 2">S1-36</strain>
    </source>
</reference>
<accession>A0AAP8SQ15</accession>
<proteinExistence type="predicted"/>
<organism evidence="1 2">
    <name type="scientific">Halioglobus japonicus</name>
    <dbReference type="NCBI Taxonomy" id="930805"/>
    <lineage>
        <taxon>Bacteria</taxon>
        <taxon>Pseudomonadati</taxon>
        <taxon>Pseudomonadota</taxon>
        <taxon>Gammaproteobacteria</taxon>
        <taxon>Cellvibrionales</taxon>
        <taxon>Halieaceae</taxon>
        <taxon>Halioglobus</taxon>
    </lineage>
</organism>
<comment type="caution">
    <text evidence="1">The sequence shown here is derived from an EMBL/GenBank/DDBJ whole genome shotgun (WGS) entry which is preliminary data.</text>
</comment>
<evidence type="ECO:0000313" key="2">
    <source>
        <dbReference type="Proteomes" id="UP000235162"/>
    </source>
</evidence>
<keyword evidence="2" id="KW-1185">Reference proteome</keyword>
<dbReference type="AlphaFoldDB" id="A0AAP8SQ15"/>
<protein>
    <recommendedName>
        <fullName evidence="3">DUF3805 domain-containing protein</fullName>
    </recommendedName>
</protein>
<name>A0AAP8SQ15_9GAMM</name>
<evidence type="ECO:0008006" key="3">
    <source>
        <dbReference type="Google" id="ProtNLM"/>
    </source>
</evidence>
<sequence length="130" mass="14536">MNILETEWWSLALPPEWWAEAQEESILVGDHDGVGCIEISTLHKETGAFDPATVEQIVREESDPQQVWKSASLGPFKGLTSSYVEEEAAIREWYVALGGMLLFVTYSCEEENRGMDDAAVDEILDTLEAL</sequence>